<feature type="transmembrane region" description="Helical" evidence="1">
    <location>
        <begin position="93"/>
        <end position="110"/>
    </location>
</feature>
<sequence length="270" mass="31379">MRQSVNQFIFAAILLFLGIFLLLMNIGVISLEIKEVIVEFYPFFFLLVSFLLMIKAFKGHKKGSLFWWFFYFSFSIMLCLDRLKLITFHAGDFWRLWPVVFIYFGLILLIKKDKVKIYFKSDVPPDVLIINDDEDEEHESNVTSTISGKKMKSFSIGDVEFKKSNWSLEPMNLRNSIGDYFIDFSKAYIPEKETPIVVQGWIGDVKMIVPDDVPVKVEAKVKIGDIRIFDLRSSELNRQLIFETPGYNEAIKKLNITIELKIGSVRIDQA</sequence>
<reference evidence="4" key="1">
    <citation type="submission" date="2021-10" db="EMBL/GenBank/DDBJ databases">
        <authorList>
            <person name="Criscuolo A."/>
        </authorList>
    </citation>
    <scope>NUCLEOTIDE SEQUENCE</scope>
    <source>
        <strain evidence="4">CIP111885</strain>
    </source>
</reference>
<keyword evidence="1" id="KW-1133">Transmembrane helix</keyword>
<evidence type="ECO:0000313" key="4">
    <source>
        <dbReference type="EMBL" id="CAG9609271.1"/>
    </source>
</evidence>
<protein>
    <submittedName>
        <fullName evidence="4">Protein LiaF</fullName>
    </submittedName>
</protein>
<dbReference type="InterPro" id="IPR047793">
    <property type="entry name" value="LiaF_C"/>
</dbReference>
<dbReference type="GO" id="GO:0016020">
    <property type="term" value="C:membrane"/>
    <property type="evidence" value="ECO:0007669"/>
    <property type="project" value="InterPro"/>
</dbReference>
<comment type="caution">
    <text evidence="4">The sequence shown here is derived from an EMBL/GenBank/DDBJ whole genome shotgun (WGS) entry which is preliminary data.</text>
</comment>
<feature type="transmembrane region" description="Helical" evidence="1">
    <location>
        <begin position="7"/>
        <end position="30"/>
    </location>
</feature>
<feature type="domain" description="Cell wall-active antibiotics response LiaF-like C-terminal" evidence="2">
    <location>
        <begin position="156"/>
        <end position="267"/>
    </location>
</feature>
<dbReference type="EMBL" id="CAKJTG010000017">
    <property type="protein sequence ID" value="CAG9609271.1"/>
    <property type="molecule type" value="Genomic_DNA"/>
</dbReference>
<organism evidence="4 5">
    <name type="scientific">Pseudoneobacillus rhizosphaerae</name>
    <dbReference type="NCBI Taxonomy" id="2880968"/>
    <lineage>
        <taxon>Bacteria</taxon>
        <taxon>Bacillati</taxon>
        <taxon>Bacillota</taxon>
        <taxon>Bacilli</taxon>
        <taxon>Bacillales</taxon>
        <taxon>Bacillaceae</taxon>
        <taxon>Pseudoneobacillus</taxon>
    </lineage>
</organism>
<evidence type="ECO:0000256" key="1">
    <source>
        <dbReference type="SAM" id="Phobius"/>
    </source>
</evidence>
<keyword evidence="5" id="KW-1185">Reference proteome</keyword>
<dbReference type="PIRSF" id="PIRSF031509">
    <property type="entry name" value="Cell_wall_LiaF/YvqF"/>
    <property type="match status" value="1"/>
</dbReference>
<feature type="domain" description="LiaF transmembrane" evidence="3">
    <location>
        <begin position="10"/>
        <end position="114"/>
    </location>
</feature>
<proteinExistence type="predicted"/>
<dbReference type="Pfam" id="PF22570">
    <property type="entry name" value="LiaF-TM"/>
    <property type="match status" value="1"/>
</dbReference>
<dbReference type="InterPro" id="IPR016975">
    <property type="entry name" value="Cell_wall_LiaF"/>
</dbReference>
<feature type="transmembrane region" description="Helical" evidence="1">
    <location>
        <begin position="66"/>
        <end position="87"/>
    </location>
</feature>
<evidence type="ECO:0000259" key="3">
    <source>
        <dbReference type="Pfam" id="PF22570"/>
    </source>
</evidence>
<gene>
    <name evidence="4" type="primary">liaF</name>
    <name evidence="4" type="ORF">NEOCIP111885_03013</name>
</gene>
<keyword evidence="1" id="KW-0472">Membrane</keyword>
<dbReference type="NCBIfam" id="NF040535">
    <property type="entry name" value="LiaF_C_term"/>
    <property type="match status" value="1"/>
</dbReference>
<dbReference type="InterPro" id="IPR024425">
    <property type="entry name" value="LiaF-like_C"/>
</dbReference>
<dbReference type="Proteomes" id="UP000789845">
    <property type="component" value="Unassembled WGS sequence"/>
</dbReference>
<dbReference type="AlphaFoldDB" id="A0A9C7LAM0"/>
<accession>A0A9C7LAM0</accession>
<name>A0A9C7LAM0_9BACI</name>
<dbReference type="RefSeq" id="WP_230497506.1">
    <property type="nucleotide sequence ID" value="NZ_CAKJTG010000017.1"/>
</dbReference>
<keyword evidence="1" id="KW-0812">Transmembrane</keyword>
<dbReference type="InterPro" id="IPR054331">
    <property type="entry name" value="LiaF_TM"/>
</dbReference>
<feature type="transmembrane region" description="Helical" evidence="1">
    <location>
        <begin position="36"/>
        <end position="54"/>
    </location>
</feature>
<evidence type="ECO:0000313" key="5">
    <source>
        <dbReference type="Proteomes" id="UP000789845"/>
    </source>
</evidence>
<dbReference type="Pfam" id="PF09922">
    <property type="entry name" value="LiaF-like_C"/>
    <property type="match status" value="1"/>
</dbReference>
<evidence type="ECO:0000259" key="2">
    <source>
        <dbReference type="Pfam" id="PF09922"/>
    </source>
</evidence>